<keyword evidence="1" id="KW-0472">Membrane</keyword>
<dbReference type="EMBL" id="VHLG01000003">
    <property type="protein sequence ID" value="TPW31455.1"/>
    <property type="molecule type" value="Genomic_DNA"/>
</dbReference>
<organism evidence="2 3">
    <name type="scientific">Martelella alba</name>
    <dbReference type="NCBI Taxonomy" id="2590451"/>
    <lineage>
        <taxon>Bacteria</taxon>
        <taxon>Pseudomonadati</taxon>
        <taxon>Pseudomonadota</taxon>
        <taxon>Alphaproteobacteria</taxon>
        <taxon>Hyphomicrobiales</taxon>
        <taxon>Aurantimonadaceae</taxon>
        <taxon>Martelella</taxon>
    </lineage>
</organism>
<dbReference type="OrthoDB" id="7777549at2"/>
<reference evidence="2 3" key="1">
    <citation type="submission" date="2019-06" db="EMBL/GenBank/DDBJ databases">
        <authorList>
            <person name="Li M."/>
        </authorList>
    </citation>
    <scope>NUCLEOTIDE SEQUENCE [LARGE SCALE GENOMIC DNA]</scope>
    <source>
        <strain evidence="2 3">BGMRC2036</strain>
    </source>
</reference>
<accession>A0A506UEX5</accession>
<evidence type="ECO:0000256" key="1">
    <source>
        <dbReference type="SAM" id="Phobius"/>
    </source>
</evidence>
<dbReference type="Proteomes" id="UP000318801">
    <property type="component" value="Unassembled WGS sequence"/>
</dbReference>
<proteinExistence type="predicted"/>
<name>A0A506UEX5_9HYPH</name>
<keyword evidence="1" id="KW-0812">Transmembrane</keyword>
<comment type="caution">
    <text evidence="2">The sequence shown here is derived from an EMBL/GenBank/DDBJ whole genome shotgun (WGS) entry which is preliminary data.</text>
</comment>
<dbReference type="RefSeq" id="WP_141148225.1">
    <property type="nucleotide sequence ID" value="NZ_VHLG01000003.1"/>
</dbReference>
<protein>
    <submittedName>
        <fullName evidence="2">Uncharacterized protein</fullName>
    </submittedName>
</protein>
<keyword evidence="1" id="KW-1133">Transmembrane helix</keyword>
<evidence type="ECO:0000313" key="3">
    <source>
        <dbReference type="Proteomes" id="UP000318801"/>
    </source>
</evidence>
<sequence length="63" mass="6942">MTTPKLDMRISLGNILTALVFIVTIVGGYYAVKNNAEANQKDIQEIKASIRELQQDSSTKAET</sequence>
<dbReference type="AlphaFoldDB" id="A0A506UEX5"/>
<feature type="transmembrane region" description="Helical" evidence="1">
    <location>
        <begin position="12"/>
        <end position="32"/>
    </location>
</feature>
<keyword evidence="3" id="KW-1185">Reference proteome</keyword>
<gene>
    <name evidence="2" type="ORF">FJU08_06760</name>
</gene>
<evidence type="ECO:0000313" key="2">
    <source>
        <dbReference type="EMBL" id="TPW31455.1"/>
    </source>
</evidence>